<evidence type="ECO:0000313" key="1">
    <source>
        <dbReference type="EMBL" id="KAF2763682.1"/>
    </source>
</evidence>
<keyword evidence="2" id="KW-1185">Reference proteome</keyword>
<gene>
    <name evidence="1" type="ORF">EJ03DRAFT_58688</name>
</gene>
<dbReference type="EMBL" id="ML995974">
    <property type="protein sequence ID" value="KAF2763682.1"/>
    <property type="molecule type" value="Genomic_DNA"/>
</dbReference>
<dbReference type="Proteomes" id="UP000799436">
    <property type="component" value="Unassembled WGS sequence"/>
</dbReference>
<protein>
    <submittedName>
        <fullName evidence="1">Uncharacterized protein</fullName>
    </submittedName>
</protein>
<accession>A0A6G1KTN2</accession>
<proteinExistence type="predicted"/>
<evidence type="ECO:0000313" key="2">
    <source>
        <dbReference type="Proteomes" id="UP000799436"/>
    </source>
</evidence>
<organism evidence="1 2">
    <name type="scientific">Teratosphaeria nubilosa</name>
    <dbReference type="NCBI Taxonomy" id="161662"/>
    <lineage>
        <taxon>Eukaryota</taxon>
        <taxon>Fungi</taxon>
        <taxon>Dikarya</taxon>
        <taxon>Ascomycota</taxon>
        <taxon>Pezizomycotina</taxon>
        <taxon>Dothideomycetes</taxon>
        <taxon>Dothideomycetidae</taxon>
        <taxon>Mycosphaerellales</taxon>
        <taxon>Teratosphaeriaceae</taxon>
        <taxon>Teratosphaeria</taxon>
    </lineage>
</organism>
<name>A0A6G1KTN2_9PEZI</name>
<reference evidence="1" key="1">
    <citation type="journal article" date="2020" name="Stud. Mycol.">
        <title>101 Dothideomycetes genomes: a test case for predicting lifestyles and emergence of pathogens.</title>
        <authorList>
            <person name="Haridas S."/>
            <person name="Albert R."/>
            <person name="Binder M."/>
            <person name="Bloem J."/>
            <person name="Labutti K."/>
            <person name="Salamov A."/>
            <person name="Andreopoulos B."/>
            <person name="Baker S."/>
            <person name="Barry K."/>
            <person name="Bills G."/>
            <person name="Bluhm B."/>
            <person name="Cannon C."/>
            <person name="Castanera R."/>
            <person name="Culley D."/>
            <person name="Daum C."/>
            <person name="Ezra D."/>
            <person name="Gonzalez J."/>
            <person name="Henrissat B."/>
            <person name="Kuo A."/>
            <person name="Liang C."/>
            <person name="Lipzen A."/>
            <person name="Lutzoni F."/>
            <person name="Magnuson J."/>
            <person name="Mondo S."/>
            <person name="Nolan M."/>
            <person name="Ohm R."/>
            <person name="Pangilinan J."/>
            <person name="Park H.-J."/>
            <person name="Ramirez L."/>
            <person name="Alfaro M."/>
            <person name="Sun H."/>
            <person name="Tritt A."/>
            <person name="Yoshinaga Y."/>
            <person name="Zwiers L.-H."/>
            <person name="Turgeon B."/>
            <person name="Goodwin S."/>
            <person name="Spatafora J."/>
            <person name="Crous P."/>
            <person name="Grigoriev I."/>
        </authorList>
    </citation>
    <scope>NUCLEOTIDE SEQUENCE</scope>
    <source>
        <strain evidence="1">CBS 116005</strain>
    </source>
</reference>
<sequence>MRLTKMLIGHIRAPLCATVSWLISLASAIVLRGSTRCGNIARGVKLLASAFRYYYKAALASGPIESSHAVRSSYGVLGHLRDRVLANRSCSRRAAYARNGNLDKVFLELVMCGRAKIGRSDHVFASLWVRSLPLAG</sequence>
<dbReference type="AlphaFoldDB" id="A0A6G1KTN2"/>